<evidence type="ECO:0000259" key="5">
    <source>
        <dbReference type="PROSITE" id="PS51554"/>
    </source>
</evidence>
<accession>B6WUX6</accession>
<dbReference type="InterPro" id="IPR019777">
    <property type="entry name" value="Form_AcTrfase_GR_CS"/>
</dbReference>
<protein>
    <submittedName>
        <fullName evidence="6">Putative formate C-acetyltransferase</fullName>
    </submittedName>
</protein>
<evidence type="ECO:0000256" key="3">
    <source>
        <dbReference type="PROSITE-ProRule" id="PRU00493"/>
    </source>
</evidence>
<dbReference type="PANTHER" id="PTHR43641">
    <property type="entry name" value="FORMATE ACETYLTRANSFERASE 3-RELATED"/>
    <property type="match status" value="1"/>
</dbReference>
<dbReference type="Pfam" id="PF02901">
    <property type="entry name" value="PFL-like"/>
    <property type="match status" value="1"/>
</dbReference>
<dbReference type="InterPro" id="IPR001150">
    <property type="entry name" value="Gly_radical"/>
</dbReference>
<feature type="domain" description="PFL" evidence="5">
    <location>
        <begin position="35"/>
        <end position="703"/>
    </location>
</feature>
<dbReference type="InterPro" id="IPR004184">
    <property type="entry name" value="PFL_dom"/>
</dbReference>
<dbReference type="PROSITE" id="PS51149">
    <property type="entry name" value="GLY_RADICAL_2"/>
    <property type="match status" value="1"/>
</dbReference>
<evidence type="ECO:0000313" key="6">
    <source>
        <dbReference type="EMBL" id="EEB33290.1"/>
    </source>
</evidence>
<dbReference type="AlphaFoldDB" id="B6WUX6"/>
<organism evidence="6 7">
    <name type="scientific">Desulfovibrio piger ATCC 29098</name>
    <dbReference type="NCBI Taxonomy" id="411464"/>
    <lineage>
        <taxon>Bacteria</taxon>
        <taxon>Pseudomonadati</taxon>
        <taxon>Thermodesulfobacteriota</taxon>
        <taxon>Desulfovibrionia</taxon>
        <taxon>Desulfovibrionales</taxon>
        <taxon>Desulfovibrionaceae</taxon>
        <taxon>Desulfovibrio</taxon>
    </lineage>
</organism>
<feature type="domain" description="Glycine radical" evidence="4">
    <location>
        <begin position="710"/>
        <end position="833"/>
    </location>
</feature>
<keyword evidence="6" id="KW-0808">Transferase</keyword>
<evidence type="ECO:0000313" key="7">
    <source>
        <dbReference type="Proteomes" id="UP000003676"/>
    </source>
</evidence>
<reference evidence="6 7" key="1">
    <citation type="submission" date="2008-10" db="EMBL/GenBank/DDBJ databases">
        <title>Draft genome sequence of Desulvovibrio piger (ATCC 29098).</title>
        <authorList>
            <person name="Sudarsanam P."/>
            <person name="Ley R."/>
            <person name="Guruge J."/>
            <person name="Turnbaugh P.J."/>
            <person name="Mahowald M."/>
            <person name="Liep D."/>
            <person name="Gordon J."/>
        </authorList>
    </citation>
    <scope>NUCLEOTIDE SEQUENCE [LARGE SCALE GENOMIC DNA]</scope>
    <source>
        <strain evidence="6 7">ATCC 29098</strain>
    </source>
</reference>
<proteinExistence type="predicted"/>
<dbReference type="GO" id="GO:0016740">
    <property type="term" value="F:transferase activity"/>
    <property type="evidence" value="ECO:0007669"/>
    <property type="project" value="UniProtKB-KW"/>
</dbReference>
<comment type="caution">
    <text evidence="6">The sequence shown here is derived from an EMBL/GenBank/DDBJ whole genome shotgun (WGS) entry which is preliminary data.</text>
</comment>
<evidence type="ECO:0000259" key="4">
    <source>
        <dbReference type="PROSITE" id="PS51149"/>
    </source>
</evidence>
<evidence type="ECO:0000256" key="2">
    <source>
        <dbReference type="ARBA" id="ARBA00023239"/>
    </source>
</evidence>
<dbReference type="GO" id="GO:0005829">
    <property type="term" value="C:cytosol"/>
    <property type="evidence" value="ECO:0007669"/>
    <property type="project" value="TreeGrafter"/>
</dbReference>
<dbReference type="PROSITE" id="PS00850">
    <property type="entry name" value="GLY_RADICAL_1"/>
    <property type="match status" value="1"/>
</dbReference>
<dbReference type="PANTHER" id="PTHR43641:SF2">
    <property type="entry name" value="DEHYDRATASE YBIW-RELATED"/>
    <property type="match status" value="1"/>
</dbReference>
<dbReference type="PROSITE" id="PS51554">
    <property type="entry name" value="PFL"/>
    <property type="match status" value="1"/>
</dbReference>
<dbReference type="RefSeq" id="WP_006007032.1">
    <property type="nucleotide sequence ID" value="NZ_DS996359.1"/>
</dbReference>
<name>B6WUX6_9BACT</name>
<dbReference type="eggNOG" id="COG1882">
    <property type="taxonomic scope" value="Bacteria"/>
</dbReference>
<dbReference type="GO" id="GO:0016829">
    <property type="term" value="F:lyase activity"/>
    <property type="evidence" value="ECO:0007669"/>
    <property type="project" value="UniProtKB-KW"/>
</dbReference>
<dbReference type="Pfam" id="PF01228">
    <property type="entry name" value="Gly_radical"/>
    <property type="match status" value="1"/>
</dbReference>
<dbReference type="Gene3D" id="3.20.70.20">
    <property type="match status" value="1"/>
</dbReference>
<dbReference type="Proteomes" id="UP000003676">
    <property type="component" value="Unassembled WGS sequence"/>
</dbReference>
<sequence length="833" mass="93414">MSTGHYSCCGQEILSPHEQAVLDPESRARFHQQHPRIAAILDSFADAVPMLDSQRALYFTQSMKLTEGKPLVWRWAKALYHVAEHIEVHIDGHQLLAGRIGRSPRYSIMYPEIEGDFYASALGDLASRETSQAGIPPRDLEIAIKEIAPYWSGKTYHEQFNKALPKEVHDVLFTDETGIAPRYIVNESSSFRSSLQWVHDYGCAIRRGFVDIRKEAEDKLAALDPDNPRHTNELRPFYEAITIVCDAIMLWAARHADLAEKVAAEATDPQRKQELALIAETCRRVPAYPARTFHEAVQCQWFVQLFSRLEQRTGTTISNGRMDQYLWPLYKADLDRGAITPDRAVELLECLWAGMAQFVEMYIMPQGNAFTQGYAHWEAVTIGGQTVDGEDATNDLSHLILRSKREFPLHYPDLAARLHSRSPESFLWDVATTVKYGTGHPKLLNDEEIVPLLIAKGARMDEALDYAASGCTEVRMPNRDTLTSSCGRINLAACLEMVFFRGRMLKTGEQRIGPDTGDPFAMQTWPQFFEAFLEQLRFSLRTAFAAQYVINKLRPRCFAQPMGSALHRLCMQNGMDLHTEHIPGGLELGFVDFIGFGTVIDSLSAVKKRVYEDRTISMGELLEALKNNFQGCESTRMLLQNSPCYGNNDAYADAIGKAMEKAALDYCEAHSPALEMPVDVRYVPVTAHVPFGRVVAASANGRLAWTPLSDGTSPSPGADHQGPTGVFLSNAASKNMGACRRAARMLNMKFTPKVVEGDAGTQRLVSLFRTFVDLKLWHVQFNVINRETLLHAKAEPEKYKNLIVRVAGYSAYFVDLSSDMQDDIIARTEQESI</sequence>
<keyword evidence="2" id="KW-0456">Lyase</keyword>
<dbReference type="OrthoDB" id="9803969at2"/>
<dbReference type="SUPFAM" id="SSF51998">
    <property type="entry name" value="PFL-like glycyl radical enzymes"/>
    <property type="match status" value="1"/>
</dbReference>
<dbReference type="EMBL" id="ABXU01000058">
    <property type="protein sequence ID" value="EEB33290.1"/>
    <property type="molecule type" value="Genomic_DNA"/>
</dbReference>
<feature type="modified residue" description="Glycine radical" evidence="3">
    <location>
        <position position="808"/>
    </location>
</feature>
<gene>
    <name evidence="6" type="ORF">DESPIG_01891</name>
</gene>
<reference evidence="6 7" key="2">
    <citation type="submission" date="2008-10" db="EMBL/GenBank/DDBJ databases">
        <authorList>
            <person name="Fulton L."/>
            <person name="Clifton S."/>
            <person name="Fulton B."/>
            <person name="Xu J."/>
            <person name="Minx P."/>
            <person name="Pepin K.H."/>
            <person name="Johnson M."/>
            <person name="Bhonagiri V."/>
            <person name="Nash W.E."/>
            <person name="Mardis E.R."/>
            <person name="Wilson R.K."/>
        </authorList>
    </citation>
    <scope>NUCLEOTIDE SEQUENCE [LARGE SCALE GENOMIC DNA]</scope>
    <source>
        <strain evidence="6 7">ATCC 29098</strain>
    </source>
</reference>
<dbReference type="HOGENOM" id="CLU_009096_0_1_7"/>
<dbReference type="InterPro" id="IPR051215">
    <property type="entry name" value="GRE"/>
</dbReference>
<keyword evidence="1 3" id="KW-0556">Organic radical</keyword>
<evidence type="ECO:0000256" key="1">
    <source>
        <dbReference type="ARBA" id="ARBA00022818"/>
    </source>
</evidence>